<feature type="coiled-coil region" evidence="9">
    <location>
        <begin position="584"/>
        <end position="611"/>
    </location>
</feature>
<comment type="pathway">
    <text evidence="3">Protein modification; protein ubiquitination.</text>
</comment>
<dbReference type="GO" id="GO:0005634">
    <property type="term" value="C:nucleus"/>
    <property type="evidence" value="ECO:0007669"/>
    <property type="project" value="UniProtKB-SubCell"/>
</dbReference>
<evidence type="ECO:0000256" key="4">
    <source>
        <dbReference type="ARBA" id="ARBA00007434"/>
    </source>
</evidence>
<dbReference type="GO" id="GO:0036503">
    <property type="term" value="P:ERAD pathway"/>
    <property type="evidence" value="ECO:0007669"/>
    <property type="project" value="InterPro"/>
</dbReference>
<proteinExistence type="inferred from homology"/>
<dbReference type="PANTHER" id="PTHR13931:SF2">
    <property type="entry name" value="UBIQUITIN CONJUGATION FACTOR E4 B"/>
    <property type="match status" value="1"/>
</dbReference>
<dbReference type="InterPro" id="IPR013083">
    <property type="entry name" value="Znf_RING/FYVE/PHD"/>
</dbReference>
<name>A0AAX4JFD1_9MICR</name>
<evidence type="ECO:0000256" key="2">
    <source>
        <dbReference type="ARBA" id="ARBA00004496"/>
    </source>
</evidence>
<organism evidence="11 12">
    <name type="scientific">Vairimorpha necatrix</name>
    <dbReference type="NCBI Taxonomy" id="6039"/>
    <lineage>
        <taxon>Eukaryota</taxon>
        <taxon>Fungi</taxon>
        <taxon>Fungi incertae sedis</taxon>
        <taxon>Microsporidia</taxon>
        <taxon>Nosematidae</taxon>
        <taxon>Vairimorpha</taxon>
    </lineage>
</organism>
<dbReference type="SUPFAM" id="SSF57850">
    <property type="entry name" value="RING/U-box"/>
    <property type="match status" value="1"/>
</dbReference>
<dbReference type="GO" id="GO:0000209">
    <property type="term" value="P:protein polyubiquitination"/>
    <property type="evidence" value="ECO:0007669"/>
    <property type="project" value="TreeGrafter"/>
</dbReference>
<dbReference type="Proteomes" id="UP001334084">
    <property type="component" value="Chromosome 10"/>
</dbReference>
<dbReference type="SMART" id="SM00504">
    <property type="entry name" value="Ubox"/>
    <property type="match status" value="1"/>
</dbReference>
<dbReference type="InterPro" id="IPR003613">
    <property type="entry name" value="Ubox_domain"/>
</dbReference>
<feature type="domain" description="U-box" evidence="10">
    <location>
        <begin position="611"/>
        <end position="674"/>
    </location>
</feature>
<evidence type="ECO:0000256" key="9">
    <source>
        <dbReference type="SAM" id="Coils"/>
    </source>
</evidence>
<sequence length="680" mass="81084">MTNSNNMSQSKIYLSRVDFFKSLDLQFDGGSSLDLEESEILFLYFIEISEDPLLTIFQNYSKDYSENHKDFLLKKIEELPFNNNSFEYLVKESSFNTLDILPNLPLSFYIPFFSYICSKKYFYFLENLLSFPQILEIFSDESIWSNPWYVLEENFIDIIYSIIKTLICQNPLLKRHFIFSIKCIIMNNQERNKTLFKKEDFMTDQEAYSLNLLINKFLETIISKKMKIPREEESFTNFIFYSKAEVFKLSFIKMIEERKMKRIEEEETEEIDKILKNIVNEKRYGEYLSDYIHTVQNEDNPNFKLICSVYLYISEFFPPDASVISFLFKYEDLKHHILRILANNPNIIKFSLMNKIIEYYNKIQKEGHKIEIRYLINIILVENNAVLKTCRQNIKAVNYLMSDFEYCLSRGLGGIKEINEITKKINLKDINIGNINSRDIGNINSRDIEDINSLLFDLKRQKQRVHTYFIFVDTCFRLLGKIINKNKDLLLVDELIEIFVKILNCNLKIIVGPKCSDLILKTFKDITKESLNFKPKDLLRNILLIYLNIKDQKFIKKVCNEEMYFDLNLFVRGEEICRNKFLLNNSQLSELEELIEKFKENQKEQEEEEEGFYDPLTYNLIKDPIRLLTSNVTVDRSTYNMIMLNDGIDPFNRKEINESQIEEDEEVKKKIERIKNKKKY</sequence>
<evidence type="ECO:0000313" key="12">
    <source>
        <dbReference type="Proteomes" id="UP001334084"/>
    </source>
</evidence>
<evidence type="ECO:0000256" key="7">
    <source>
        <dbReference type="ARBA" id="ARBA00022786"/>
    </source>
</evidence>
<evidence type="ECO:0000256" key="1">
    <source>
        <dbReference type="ARBA" id="ARBA00004123"/>
    </source>
</evidence>
<dbReference type="GeneID" id="90542543"/>
<evidence type="ECO:0000313" key="11">
    <source>
        <dbReference type="EMBL" id="WUR04710.1"/>
    </source>
</evidence>
<dbReference type="GO" id="GO:0006511">
    <property type="term" value="P:ubiquitin-dependent protein catabolic process"/>
    <property type="evidence" value="ECO:0007669"/>
    <property type="project" value="InterPro"/>
</dbReference>
<keyword evidence="8" id="KW-0539">Nucleus</keyword>
<dbReference type="GO" id="GO:0005737">
    <property type="term" value="C:cytoplasm"/>
    <property type="evidence" value="ECO:0007669"/>
    <property type="project" value="UniProtKB-SubCell"/>
</dbReference>
<dbReference type="EMBL" id="CP142735">
    <property type="protein sequence ID" value="WUR04710.1"/>
    <property type="molecule type" value="Genomic_DNA"/>
</dbReference>
<evidence type="ECO:0000259" key="10">
    <source>
        <dbReference type="SMART" id="SM00504"/>
    </source>
</evidence>
<keyword evidence="5" id="KW-0963">Cytoplasm</keyword>
<dbReference type="GO" id="GO:0000151">
    <property type="term" value="C:ubiquitin ligase complex"/>
    <property type="evidence" value="ECO:0007669"/>
    <property type="project" value="InterPro"/>
</dbReference>
<evidence type="ECO:0000256" key="3">
    <source>
        <dbReference type="ARBA" id="ARBA00004906"/>
    </source>
</evidence>
<keyword evidence="12" id="KW-1185">Reference proteome</keyword>
<evidence type="ECO:0000256" key="5">
    <source>
        <dbReference type="ARBA" id="ARBA00022490"/>
    </source>
</evidence>
<gene>
    <name evidence="11" type="ORF">VNE69_10061</name>
</gene>
<dbReference type="Pfam" id="PF10408">
    <property type="entry name" value="Ufd2P_core"/>
    <property type="match status" value="1"/>
</dbReference>
<comment type="similarity">
    <text evidence="4">Belongs to the ubiquitin conjugation factor E4 family.</text>
</comment>
<dbReference type="InterPro" id="IPR019474">
    <property type="entry name" value="Ub_conjug_fac_E4_core"/>
</dbReference>
<dbReference type="KEGG" id="vnx:VNE69_10061"/>
<keyword evidence="6" id="KW-0808">Transferase</keyword>
<comment type="subcellular location">
    <subcellularLocation>
        <location evidence="2">Cytoplasm</location>
    </subcellularLocation>
    <subcellularLocation>
        <location evidence="1">Nucleus</location>
    </subcellularLocation>
</comment>
<dbReference type="RefSeq" id="XP_065330855.1">
    <property type="nucleotide sequence ID" value="XM_065474783.1"/>
</dbReference>
<keyword evidence="7" id="KW-0833">Ubl conjugation pathway</keyword>
<dbReference type="InterPro" id="IPR045132">
    <property type="entry name" value="UBE4"/>
</dbReference>
<accession>A0AAX4JFD1</accession>
<protein>
    <submittedName>
        <fullName evidence="11">Ubiquitin conjugation factor E4 (UFD2)</fullName>
    </submittedName>
</protein>
<keyword evidence="9" id="KW-0175">Coiled coil</keyword>
<dbReference type="GO" id="GO:0034450">
    <property type="term" value="F:ubiquitin-ubiquitin ligase activity"/>
    <property type="evidence" value="ECO:0007669"/>
    <property type="project" value="InterPro"/>
</dbReference>
<dbReference type="Gene3D" id="3.30.40.10">
    <property type="entry name" value="Zinc/RING finger domain, C3HC4 (zinc finger)"/>
    <property type="match status" value="1"/>
</dbReference>
<dbReference type="AlphaFoldDB" id="A0AAX4JFD1"/>
<reference evidence="11" key="1">
    <citation type="journal article" date="2024" name="BMC Genomics">
        <title>Functional annotation of a divergent genome using sequence and structure-based similarity.</title>
        <authorList>
            <person name="Svedberg D."/>
            <person name="Winiger R.R."/>
            <person name="Berg A."/>
            <person name="Sharma H."/>
            <person name="Tellgren-Roth C."/>
            <person name="Debrunner-Vossbrinck B.A."/>
            <person name="Vossbrinck C.R."/>
            <person name="Barandun J."/>
        </authorList>
    </citation>
    <scope>NUCLEOTIDE SEQUENCE</scope>
    <source>
        <strain evidence="11">Illinois isolate</strain>
    </source>
</reference>
<dbReference type="Pfam" id="PF04564">
    <property type="entry name" value="U-box"/>
    <property type="match status" value="1"/>
</dbReference>
<evidence type="ECO:0000256" key="6">
    <source>
        <dbReference type="ARBA" id="ARBA00022679"/>
    </source>
</evidence>
<evidence type="ECO:0000256" key="8">
    <source>
        <dbReference type="ARBA" id="ARBA00023242"/>
    </source>
</evidence>
<dbReference type="PANTHER" id="PTHR13931">
    <property type="entry name" value="UBIQUITINATION FACTOR E4"/>
    <property type="match status" value="1"/>
</dbReference>